<dbReference type="Gene3D" id="3.90.230.10">
    <property type="entry name" value="Creatinase/methionine aminopeptidase superfamily"/>
    <property type="match status" value="1"/>
</dbReference>
<evidence type="ECO:0000313" key="4">
    <source>
        <dbReference type="EMBL" id="JAQ04187.1"/>
    </source>
</evidence>
<name>A0A0A9WQ31_LYGHE</name>
<reference evidence="4" key="3">
    <citation type="journal article" date="2016" name="Gigascience">
        <title>De novo construction of an expanded transcriptome assembly for the western tarnished plant bug, Lygus hesperus.</title>
        <authorList>
            <person name="Tassone E.E."/>
            <person name="Geib S.M."/>
            <person name="Hall B."/>
            <person name="Fabrick J.A."/>
            <person name="Brent C.S."/>
            <person name="Hull J.J."/>
        </authorList>
    </citation>
    <scope>NUCLEOTIDE SEQUENCE</scope>
</reference>
<reference evidence="3" key="1">
    <citation type="journal article" date="2014" name="PLoS ONE">
        <title>Transcriptome-Based Identification of ABC Transporters in the Western Tarnished Plant Bug Lygus hesperus.</title>
        <authorList>
            <person name="Hull J.J."/>
            <person name="Chaney K."/>
            <person name="Geib S.M."/>
            <person name="Fabrick J.A."/>
            <person name="Brent C.S."/>
            <person name="Walsh D."/>
            <person name="Lavine L.C."/>
        </authorList>
    </citation>
    <scope>NUCLEOTIDE SEQUENCE</scope>
</reference>
<dbReference type="Pfam" id="PF00557">
    <property type="entry name" value="Peptidase_M24"/>
    <property type="match status" value="1"/>
</dbReference>
<proteinExistence type="inferred from homology"/>
<protein>
    <submittedName>
        <fullName evidence="3">Proliferation-associated protein A</fullName>
    </submittedName>
</protein>
<dbReference type="InterPro" id="IPR036005">
    <property type="entry name" value="Creatinase/aminopeptidase-like"/>
</dbReference>
<sequence>MFKGTEKGIGFPTCISVNHCVCHNSPGEGDEVSPQEIKLNDIVHYDFGIHVDGYCAQIAHTIQVTESGELCGEVGDMLPEGDDASNGTERYNTKAARVITAAHHILSTAQRKIRPGASIYDVT</sequence>
<dbReference type="SUPFAM" id="SSF55920">
    <property type="entry name" value="Creatinase/aminopeptidase"/>
    <property type="match status" value="1"/>
</dbReference>
<evidence type="ECO:0000259" key="2">
    <source>
        <dbReference type="Pfam" id="PF00557"/>
    </source>
</evidence>
<evidence type="ECO:0000313" key="3">
    <source>
        <dbReference type="EMBL" id="JAG10552.1"/>
    </source>
</evidence>
<evidence type="ECO:0000256" key="1">
    <source>
        <dbReference type="ARBA" id="ARBA00007319"/>
    </source>
</evidence>
<dbReference type="InterPro" id="IPR000994">
    <property type="entry name" value="Pept_M24"/>
</dbReference>
<organism evidence="3">
    <name type="scientific">Lygus hesperus</name>
    <name type="common">Western plant bug</name>
    <dbReference type="NCBI Taxonomy" id="30085"/>
    <lineage>
        <taxon>Eukaryota</taxon>
        <taxon>Metazoa</taxon>
        <taxon>Ecdysozoa</taxon>
        <taxon>Arthropoda</taxon>
        <taxon>Hexapoda</taxon>
        <taxon>Insecta</taxon>
        <taxon>Pterygota</taxon>
        <taxon>Neoptera</taxon>
        <taxon>Paraneoptera</taxon>
        <taxon>Hemiptera</taxon>
        <taxon>Heteroptera</taxon>
        <taxon>Panheteroptera</taxon>
        <taxon>Cimicomorpha</taxon>
        <taxon>Miridae</taxon>
        <taxon>Mirini</taxon>
        <taxon>Lygus</taxon>
    </lineage>
</organism>
<reference evidence="3" key="2">
    <citation type="submission" date="2014-07" db="EMBL/GenBank/DDBJ databases">
        <authorList>
            <person name="Hull J."/>
        </authorList>
    </citation>
    <scope>NUCLEOTIDE SEQUENCE</scope>
</reference>
<gene>
    <name evidence="3" type="primary">prlA</name>
    <name evidence="3" type="ORF">CM83_25985</name>
    <name evidence="4" type="ORF">g.23635</name>
</gene>
<feature type="domain" description="Peptidase M24" evidence="2">
    <location>
        <begin position="6"/>
        <end position="122"/>
    </location>
</feature>
<dbReference type="EMBL" id="GDHC01014442">
    <property type="protein sequence ID" value="JAQ04187.1"/>
    <property type="molecule type" value="Transcribed_RNA"/>
</dbReference>
<dbReference type="EMBL" id="GBHO01033052">
    <property type="protein sequence ID" value="JAG10552.1"/>
    <property type="molecule type" value="Transcribed_RNA"/>
</dbReference>
<dbReference type="AlphaFoldDB" id="A0A0A9WQ31"/>
<accession>A0A0A9WQ31</accession>
<dbReference type="PANTHER" id="PTHR10804">
    <property type="entry name" value="PROTEASE FAMILY M24 METHIONYL AMINOPEPTIDASE, AMINOPEPTIDASE P"/>
    <property type="match status" value="1"/>
</dbReference>
<dbReference type="InterPro" id="IPR047113">
    <property type="entry name" value="PA2G4/ARX1"/>
</dbReference>
<comment type="similarity">
    <text evidence="1">Belongs to the peptidase M24 family.</text>
</comment>
<dbReference type="PANTHER" id="PTHR10804:SF11">
    <property type="entry name" value="PROLIFERATION-ASSOCIATED PROTEIN 2G4"/>
    <property type="match status" value="1"/>
</dbReference>